<organism evidence="2 3">
    <name type="scientific">Liparis tanakae</name>
    <name type="common">Tanaka's snailfish</name>
    <dbReference type="NCBI Taxonomy" id="230148"/>
    <lineage>
        <taxon>Eukaryota</taxon>
        <taxon>Metazoa</taxon>
        <taxon>Chordata</taxon>
        <taxon>Craniata</taxon>
        <taxon>Vertebrata</taxon>
        <taxon>Euteleostomi</taxon>
        <taxon>Actinopterygii</taxon>
        <taxon>Neopterygii</taxon>
        <taxon>Teleostei</taxon>
        <taxon>Neoteleostei</taxon>
        <taxon>Acanthomorphata</taxon>
        <taxon>Eupercaria</taxon>
        <taxon>Perciformes</taxon>
        <taxon>Cottioidei</taxon>
        <taxon>Cottales</taxon>
        <taxon>Liparidae</taxon>
        <taxon>Liparis</taxon>
    </lineage>
</organism>
<evidence type="ECO:0000313" key="2">
    <source>
        <dbReference type="EMBL" id="TNN84079.1"/>
    </source>
</evidence>
<evidence type="ECO:0000313" key="3">
    <source>
        <dbReference type="Proteomes" id="UP000314294"/>
    </source>
</evidence>
<evidence type="ECO:0000256" key="1">
    <source>
        <dbReference type="SAM" id="MobiDB-lite"/>
    </source>
</evidence>
<sequence>MLGVLEVKGEATEASSSDREMPPCALFRAWARKVIFAACPSWGEKASAMMTVSWGGIIPQSRATEMAQYLKVCSDYIKSKNSSNKTTSTRLVKADQIDLTADIDSLWTDAENTKAFEASLGIHNASSHGGWQRRWHSDCDDVQGLNDDGLSWHLEQIERKVPLTSTASHGMMVPLLGMTITSPGTRSVDNISSISARKGGAKDEWRWREYPPLAVEELCELSFGPTGTVLQVEGRAADLQIIQAAVGGILVKGILRPVLLARFIIAALVATYRGAHQYHFGVTRCGTGAHGFDAPLRHPVEQQEEEAPRTQHPEAHEGHPPTTQTVALQLLKDKN</sequence>
<proteinExistence type="predicted"/>
<dbReference type="EMBL" id="SRLO01000029">
    <property type="protein sequence ID" value="TNN84079.1"/>
    <property type="molecule type" value="Genomic_DNA"/>
</dbReference>
<feature type="region of interest" description="Disordered" evidence="1">
    <location>
        <begin position="301"/>
        <end position="324"/>
    </location>
</feature>
<dbReference type="Proteomes" id="UP000314294">
    <property type="component" value="Unassembled WGS sequence"/>
</dbReference>
<accession>A0A4Z2J1H5</accession>
<keyword evidence="3" id="KW-1185">Reference proteome</keyword>
<feature type="compositionally biased region" description="Basic and acidic residues" evidence="1">
    <location>
        <begin position="301"/>
        <end position="319"/>
    </location>
</feature>
<comment type="caution">
    <text evidence="2">The sequence shown here is derived from an EMBL/GenBank/DDBJ whole genome shotgun (WGS) entry which is preliminary data.</text>
</comment>
<name>A0A4Z2J1H5_9TELE</name>
<dbReference type="AlphaFoldDB" id="A0A4Z2J1H5"/>
<gene>
    <name evidence="2" type="ORF">EYF80_005685</name>
</gene>
<protein>
    <submittedName>
        <fullName evidence="2">Uncharacterized protein</fullName>
    </submittedName>
</protein>
<reference evidence="2 3" key="1">
    <citation type="submission" date="2019-03" db="EMBL/GenBank/DDBJ databases">
        <title>First draft genome of Liparis tanakae, snailfish: a comprehensive survey of snailfish specific genes.</title>
        <authorList>
            <person name="Kim W."/>
            <person name="Song I."/>
            <person name="Jeong J.-H."/>
            <person name="Kim D."/>
            <person name="Kim S."/>
            <person name="Ryu S."/>
            <person name="Song J.Y."/>
            <person name="Lee S.K."/>
        </authorList>
    </citation>
    <scope>NUCLEOTIDE SEQUENCE [LARGE SCALE GENOMIC DNA]</scope>
    <source>
        <tissue evidence="2">Muscle</tissue>
    </source>
</reference>